<proteinExistence type="inferred from homology"/>
<dbReference type="eggNOG" id="COG3208">
    <property type="taxonomic scope" value="Bacteria"/>
</dbReference>
<dbReference type="PANTHER" id="PTHR11487">
    <property type="entry name" value="THIOESTERASE"/>
    <property type="match status" value="1"/>
</dbReference>
<sequence>MRTSSSADRALGPQWFVPLNDDGSRPHRVLALPQAGAGCSAFADCAALLPGDIGLWALNPPGRQARFDEPSITDLDDLVAGIAAELSRWTARPYVLFGYCSGALAAFLLARAVEAGAMPAPVALVVASYPAPQLVRPDSALHTLPSDEFWSRIRSFGGFPMTLAAEPDYREIFEPALRADFAAVSGFAYVDGPPLGMPIVAVAGRDDGTSSAGELRAWEAQTSAGFRMEFVDGDHWLLDGGQAAVMALVEREFRR</sequence>
<gene>
    <name evidence="3" type="ORF">SAMN04489713_107269</name>
</gene>
<dbReference type="InterPro" id="IPR001031">
    <property type="entry name" value="Thioesterase"/>
</dbReference>
<evidence type="ECO:0000313" key="3">
    <source>
        <dbReference type="EMBL" id="SFO58406.1"/>
    </source>
</evidence>
<accession>A0A1I5IDZ0</accession>
<dbReference type="STRING" id="1993.SAMN04489713_107269"/>
<protein>
    <submittedName>
        <fullName evidence="3">Thioesterase domain-containing protein</fullName>
    </submittedName>
</protein>
<dbReference type="PANTHER" id="PTHR11487:SF0">
    <property type="entry name" value="S-ACYL FATTY ACID SYNTHASE THIOESTERASE, MEDIUM CHAIN"/>
    <property type="match status" value="1"/>
</dbReference>
<dbReference type="GO" id="GO:0008610">
    <property type="term" value="P:lipid biosynthetic process"/>
    <property type="evidence" value="ECO:0007669"/>
    <property type="project" value="TreeGrafter"/>
</dbReference>
<dbReference type="EMBL" id="FOVH01000007">
    <property type="protein sequence ID" value="SFO58406.1"/>
    <property type="molecule type" value="Genomic_DNA"/>
</dbReference>
<evidence type="ECO:0000259" key="2">
    <source>
        <dbReference type="Pfam" id="PF00975"/>
    </source>
</evidence>
<dbReference type="Gene3D" id="3.40.50.1820">
    <property type="entry name" value="alpha/beta hydrolase"/>
    <property type="match status" value="1"/>
</dbReference>
<dbReference type="OrthoDB" id="8480037at2"/>
<comment type="similarity">
    <text evidence="1">Belongs to the thioesterase family.</text>
</comment>
<dbReference type="GeneID" id="99649371"/>
<dbReference type="InParanoid" id="A0A1I5IDZ0"/>
<feature type="domain" description="Thioesterase" evidence="2">
    <location>
        <begin position="29"/>
        <end position="240"/>
    </location>
</feature>
<dbReference type="InterPro" id="IPR029058">
    <property type="entry name" value="AB_hydrolase_fold"/>
</dbReference>
<dbReference type="InterPro" id="IPR012223">
    <property type="entry name" value="TEII"/>
</dbReference>
<dbReference type="AlphaFoldDB" id="A0A1I5IDZ0"/>
<dbReference type="RefSeq" id="WP_021598910.1">
    <property type="nucleotide sequence ID" value="NZ_CP083237.1"/>
</dbReference>
<dbReference type="Pfam" id="PF00975">
    <property type="entry name" value="Thioesterase"/>
    <property type="match status" value="1"/>
</dbReference>
<keyword evidence="4" id="KW-1185">Reference proteome</keyword>
<organism evidence="3 4">
    <name type="scientific">Actinomadura madurae</name>
    <dbReference type="NCBI Taxonomy" id="1993"/>
    <lineage>
        <taxon>Bacteria</taxon>
        <taxon>Bacillati</taxon>
        <taxon>Actinomycetota</taxon>
        <taxon>Actinomycetes</taxon>
        <taxon>Streptosporangiales</taxon>
        <taxon>Thermomonosporaceae</taxon>
        <taxon>Actinomadura</taxon>
    </lineage>
</organism>
<name>A0A1I5IDZ0_9ACTN</name>
<evidence type="ECO:0000256" key="1">
    <source>
        <dbReference type="ARBA" id="ARBA00007169"/>
    </source>
</evidence>
<dbReference type="Proteomes" id="UP000183413">
    <property type="component" value="Unassembled WGS sequence"/>
</dbReference>
<reference evidence="3 4" key="1">
    <citation type="submission" date="2016-10" db="EMBL/GenBank/DDBJ databases">
        <authorList>
            <person name="de Groot N.N."/>
        </authorList>
    </citation>
    <scope>NUCLEOTIDE SEQUENCE [LARGE SCALE GENOMIC DNA]</scope>
    <source>
        <strain evidence="3 4">DSM 43067</strain>
    </source>
</reference>
<dbReference type="SUPFAM" id="SSF53474">
    <property type="entry name" value="alpha/beta-Hydrolases"/>
    <property type="match status" value="1"/>
</dbReference>
<evidence type="ECO:0000313" key="4">
    <source>
        <dbReference type="Proteomes" id="UP000183413"/>
    </source>
</evidence>